<keyword evidence="8" id="KW-0902">Two-component regulatory system</keyword>
<dbReference type="InterPro" id="IPR003594">
    <property type="entry name" value="HATPase_dom"/>
</dbReference>
<proteinExistence type="predicted"/>
<evidence type="ECO:0000256" key="2">
    <source>
        <dbReference type="ARBA" id="ARBA00012438"/>
    </source>
</evidence>
<evidence type="ECO:0000256" key="7">
    <source>
        <dbReference type="ARBA" id="ARBA00022840"/>
    </source>
</evidence>
<evidence type="ECO:0000256" key="3">
    <source>
        <dbReference type="ARBA" id="ARBA00022553"/>
    </source>
</evidence>
<dbReference type="GO" id="GO:0000155">
    <property type="term" value="F:phosphorelay sensor kinase activity"/>
    <property type="evidence" value="ECO:0007669"/>
    <property type="project" value="InterPro"/>
</dbReference>
<evidence type="ECO:0000256" key="5">
    <source>
        <dbReference type="ARBA" id="ARBA00022741"/>
    </source>
</evidence>
<dbReference type="EC" id="2.7.13.3" evidence="2"/>
<dbReference type="PANTHER" id="PTHR43065">
    <property type="entry name" value="SENSOR HISTIDINE KINASE"/>
    <property type="match status" value="1"/>
</dbReference>
<dbReference type="PRINTS" id="PR00344">
    <property type="entry name" value="BCTRLSENSOR"/>
</dbReference>
<dbReference type="InterPro" id="IPR036097">
    <property type="entry name" value="HisK_dim/P_sf"/>
</dbReference>
<evidence type="ECO:0000256" key="6">
    <source>
        <dbReference type="ARBA" id="ARBA00022777"/>
    </source>
</evidence>
<sequence>MIEQEVLAPASETDTLRQQLLQAQRLSSVGELASSVAHEFNNILTTIINYAKMGMRGQTPASQTQAFEKILRGGQRASAIVNSMLGFARNTTSNREQTDVVHLVEEVLILTEKDLSKHRIQIEKRFHGRPTATVVAGQIEQILVNLIINARQAMPDGGRLRLEVRDNPVGDMVEIKVADTGSGIAPENLRQIFEPFFTTKLPDEYGHGGTGLGLSVCRQIIEQHHGRIRVESVVGKGSTFIVKLPKRPSDDRIVG</sequence>
<keyword evidence="11" id="KW-1185">Reference proteome</keyword>
<dbReference type="SMART" id="SM00388">
    <property type="entry name" value="HisKA"/>
    <property type="match status" value="1"/>
</dbReference>
<dbReference type="InterPro" id="IPR003661">
    <property type="entry name" value="HisK_dim/P_dom"/>
</dbReference>
<dbReference type="FunFam" id="3.30.565.10:FF:000006">
    <property type="entry name" value="Sensor histidine kinase WalK"/>
    <property type="match status" value="1"/>
</dbReference>
<dbReference type="SUPFAM" id="SSF47384">
    <property type="entry name" value="Homodimeric domain of signal transducing histidine kinase"/>
    <property type="match status" value="1"/>
</dbReference>
<accession>A0A225E481</accession>
<dbReference type="OrthoDB" id="9784397at2"/>
<feature type="domain" description="Histidine kinase" evidence="9">
    <location>
        <begin position="35"/>
        <end position="248"/>
    </location>
</feature>
<keyword evidence="5" id="KW-0547">Nucleotide-binding</keyword>
<dbReference type="InterPro" id="IPR005467">
    <property type="entry name" value="His_kinase_dom"/>
</dbReference>
<dbReference type="CDD" id="cd00082">
    <property type="entry name" value="HisKA"/>
    <property type="match status" value="1"/>
</dbReference>
<dbReference type="Pfam" id="PF02518">
    <property type="entry name" value="HATPase_c"/>
    <property type="match status" value="1"/>
</dbReference>
<evidence type="ECO:0000313" key="10">
    <source>
        <dbReference type="EMBL" id="OWK44299.1"/>
    </source>
</evidence>
<name>A0A225E481_9BACT</name>
<comment type="caution">
    <text evidence="10">The sequence shown here is derived from an EMBL/GenBank/DDBJ whole genome shotgun (WGS) entry which is preliminary data.</text>
</comment>
<dbReference type="Gene3D" id="3.30.565.10">
    <property type="entry name" value="Histidine kinase-like ATPase, C-terminal domain"/>
    <property type="match status" value="1"/>
</dbReference>
<keyword evidence="7" id="KW-0067">ATP-binding</keyword>
<organism evidence="10 11">
    <name type="scientific">Fimbriiglobus ruber</name>
    <dbReference type="NCBI Taxonomy" id="1908690"/>
    <lineage>
        <taxon>Bacteria</taxon>
        <taxon>Pseudomonadati</taxon>
        <taxon>Planctomycetota</taxon>
        <taxon>Planctomycetia</taxon>
        <taxon>Gemmatales</taxon>
        <taxon>Gemmataceae</taxon>
        <taxon>Fimbriiglobus</taxon>
    </lineage>
</organism>
<dbReference type="SMART" id="SM00387">
    <property type="entry name" value="HATPase_c"/>
    <property type="match status" value="1"/>
</dbReference>
<gene>
    <name evidence="10" type="ORF">FRUB_02231</name>
</gene>
<dbReference type="Pfam" id="PF00512">
    <property type="entry name" value="HisKA"/>
    <property type="match status" value="1"/>
</dbReference>
<dbReference type="RefSeq" id="WP_088253594.1">
    <property type="nucleotide sequence ID" value="NZ_NIDE01000003.1"/>
</dbReference>
<dbReference type="EMBL" id="NIDE01000003">
    <property type="protein sequence ID" value="OWK44299.1"/>
    <property type="molecule type" value="Genomic_DNA"/>
</dbReference>
<evidence type="ECO:0000256" key="4">
    <source>
        <dbReference type="ARBA" id="ARBA00022679"/>
    </source>
</evidence>
<comment type="catalytic activity">
    <reaction evidence="1">
        <text>ATP + protein L-histidine = ADP + protein N-phospho-L-histidine.</text>
        <dbReference type="EC" id="2.7.13.3"/>
    </reaction>
</comment>
<dbReference type="PANTHER" id="PTHR43065:SF46">
    <property type="entry name" value="C4-DICARBOXYLATE TRANSPORT SENSOR PROTEIN DCTB"/>
    <property type="match status" value="1"/>
</dbReference>
<dbReference type="InterPro" id="IPR004358">
    <property type="entry name" value="Sig_transdc_His_kin-like_C"/>
</dbReference>
<evidence type="ECO:0000259" key="9">
    <source>
        <dbReference type="PROSITE" id="PS50109"/>
    </source>
</evidence>
<evidence type="ECO:0000256" key="8">
    <source>
        <dbReference type="ARBA" id="ARBA00023012"/>
    </source>
</evidence>
<keyword evidence="6" id="KW-0418">Kinase</keyword>
<dbReference type="SUPFAM" id="SSF55874">
    <property type="entry name" value="ATPase domain of HSP90 chaperone/DNA topoisomerase II/histidine kinase"/>
    <property type="match status" value="1"/>
</dbReference>
<dbReference type="AlphaFoldDB" id="A0A225E481"/>
<keyword evidence="4" id="KW-0808">Transferase</keyword>
<dbReference type="PROSITE" id="PS50109">
    <property type="entry name" value="HIS_KIN"/>
    <property type="match status" value="1"/>
</dbReference>
<protein>
    <recommendedName>
        <fullName evidence="2">histidine kinase</fullName>
        <ecNumber evidence="2">2.7.13.3</ecNumber>
    </recommendedName>
</protein>
<keyword evidence="3" id="KW-0597">Phosphoprotein</keyword>
<dbReference type="Gene3D" id="1.10.287.130">
    <property type="match status" value="1"/>
</dbReference>
<dbReference type="GO" id="GO:0005524">
    <property type="term" value="F:ATP binding"/>
    <property type="evidence" value="ECO:0007669"/>
    <property type="project" value="UniProtKB-KW"/>
</dbReference>
<reference evidence="11" key="1">
    <citation type="submission" date="2017-06" db="EMBL/GenBank/DDBJ databases">
        <title>Genome analysis of Fimbriiglobus ruber SP5, the first member of the order Planctomycetales with confirmed chitinolytic capability.</title>
        <authorList>
            <person name="Ravin N.V."/>
            <person name="Rakitin A.L."/>
            <person name="Ivanova A.A."/>
            <person name="Beletsky A.V."/>
            <person name="Kulichevskaya I.S."/>
            <person name="Mardanov A.V."/>
            <person name="Dedysh S.N."/>
        </authorList>
    </citation>
    <scope>NUCLEOTIDE SEQUENCE [LARGE SCALE GENOMIC DNA]</scope>
    <source>
        <strain evidence="11">SP5</strain>
    </source>
</reference>
<dbReference type="Proteomes" id="UP000214646">
    <property type="component" value="Unassembled WGS sequence"/>
</dbReference>
<evidence type="ECO:0000313" key="11">
    <source>
        <dbReference type="Proteomes" id="UP000214646"/>
    </source>
</evidence>
<evidence type="ECO:0000256" key="1">
    <source>
        <dbReference type="ARBA" id="ARBA00000085"/>
    </source>
</evidence>
<dbReference type="InterPro" id="IPR036890">
    <property type="entry name" value="HATPase_C_sf"/>
</dbReference>